<feature type="compositionally biased region" description="Low complexity" evidence="1">
    <location>
        <begin position="149"/>
        <end position="164"/>
    </location>
</feature>
<sequence length="649" mass="67582">MPPPPPPPPSAPNFDSPEYDASQQKHQPGNAEQAVQDLIRGCFDDVLHKLSLAVHEQKAHTRQAGDAVDSCLATCLEVIQMQYPAREDNPVSAVSLEHSSWEQERAPDPCSLDSWLRSALPEAAPPAASSSERDSYIMQQFLSKAPSIRRSLSGRSAGSGALDGEAGGEAGGGGGKAGGGGGGPGTPERHARMSGMGRLAGVSTRSMLHAGASRRHVTKLDTAKRLTAEQEQLEEQLRGELQQRKTQEEMSRRLEAKDAEERSRLSSLRKELKGKDYTYDHKGEVVILNEFDPDRTPLEALSGPGFKVAGPSGDLGDANRALSPKRRGQSMRSHSTRSMAAAEAAAAAAARANNQMSPTEMRRERDRRLASDFKKVQPKTQPSALDTLMPAGGVTLRGALDTLMPAGGVTLRGSGGATKSGPVRPAQGGLTREAYAKAVAKKAHQAQVAAAEGGGGAPGTPMSPHRMPSMFGGTGTRSGTGTGDILAGSLRGAALGSRGVSVSGAAASAGGGVGSAAAAVAAARAALAEERARDPLAAYEDINYDPFSGARAKARPQSSMGKPNTPDVNISLTGANDWGAPGNGRSYEAPPALPHAKPTDRQLVETVGRGERLPRERAPLPTLAPPLSPSKAGAARNTDRLQFTSVLAE</sequence>
<feature type="compositionally biased region" description="Basic and acidic residues" evidence="1">
    <location>
        <begin position="597"/>
        <end position="618"/>
    </location>
</feature>
<feature type="region of interest" description="Disordered" evidence="1">
    <location>
        <begin position="306"/>
        <end position="389"/>
    </location>
</feature>
<feature type="region of interest" description="Disordered" evidence="1">
    <location>
        <begin position="148"/>
        <end position="192"/>
    </location>
</feature>
<protein>
    <submittedName>
        <fullName evidence="2">Uncharacterized protein</fullName>
    </submittedName>
</protein>
<feature type="region of interest" description="Disordered" evidence="1">
    <location>
        <begin position="1"/>
        <end position="32"/>
    </location>
</feature>
<dbReference type="STRING" id="3055.A0A2K3CYM6"/>
<dbReference type="Proteomes" id="UP000006906">
    <property type="component" value="Chromosome 14"/>
</dbReference>
<dbReference type="InParanoid" id="A0A2K3CYM6"/>
<proteinExistence type="predicted"/>
<feature type="compositionally biased region" description="Pro residues" evidence="1">
    <location>
        <begin position="1"/>
        <end position="11"/>
    </location>
</feature>
<feature type="compositionally biased region" description="Basic and acidic residues" evidence="1">
    <location>
        <begin position="235"/>
        <end position="266"/>
    </location>
</feature>
<accession>A0A2K3CYM6</accession>
<feature type="region of interest" description="Disordered" evidence="1">
    <location>
        <begin position="449"/>
        <end position="485"/>
    </location>
</feature>
<evidence type="ECO:0000313" key="2">
    <source>
        <dbReference type="EMBL" id="PNW73380.1"/>
    </source>
</evidence>
<feature type="region of interest" description="Disordered" evidence="1">
    <location>
        <begin position="234"/>
        <end position="266"/>
    </location>
</feature>
<evidence type="ECO:0000256" key="1">
    <source>
        <dbReference type="SAM" id="MobiDB-lite"/>
    </source>
</evidence>
<feature type="compositionally biased region" description="Polar residues" evidence="1">
    <location>
        <begin position="640"/>
        <end position="649"/>
    </location>
</feature>
<name>A0A2K3CYM6_CHLRE</name>
<dbReference type="GeneID" id="5718361"/>
<feature type="compositionally biased region" description="Basic and acidic residues" evidence="1">
    <location>
        <begin position="360"/>
        <end position="375"/>
    </location>
</feature>
<feature type="compositionally biased region" description="Low complexity" evidence="1">
    <location>
        <begin position="340"/>
        <end position="352"/>
    </location>
</feature>
<reference evidence="2 3" key="1">
    <citation type="journal article" date="2007" name="Science">
        <title>The Chlamydomonas genome reveals the evolution of key animal and plant functions.</title>
        <authorList>
            <person name="Merchant S.S."/>
            <person name="Prochnik S.E."/>
            <person name="Vallon O."/>
            <person name="Harris E.H."/>
            <person name="Karpowicz S.J."/>
            <person name="Witman G.B."/>
            <person name="Terry A."/>
            <person name="Salamov A."/>
            <person name="Fritz-Laylin L.K."/>
            <person name="Marechal-Drouard L."/>
            <person name="Marshall W.F."/>
            <person name="Qu L.H."/>
            <person name="Nelson D.R."/>
            <person name="Sanderfoot A.A."/>
            <person name="Spalding M.H."/>
            <person name="Kapitonov V.V."/>
            <person name="Ren Q."/>
            <person name="Ferris P."/>
            <person name="Lindquist E."/>
            <person name="Shapiro H."/>
            <person name="Lucas S.M."/>
            <person name="Grimwood J."/>
            <person name="Schmutz J."/>
            <person name="Cardol P."/>
            <person name="Cerutti H."/>
            <person name="Chanfreau G."/>
            <person name="Chen C.L."/>
            <person name="Cognat V."/>
            <person name="Croft M.T."/>
            <person name="Dent R."/>
            <person name="Dutcher S."/>
            <person name="Fernandez E."/>
            <person name="Fukuzawa H."/>
            <person name="Gonzalez-Ballester D."/>
            <person name="Gonzalez-Halphen D."/>
            <person name="Hallmann A."/>
            <person name="Hanikenne M."/>
            <person name="Hippler M."/>
            <person name="Inwood W."/>
            <person name="Jabbari K."/>
            <person name="Kalanon M."/>
            <person name="Kuras R."/>
            <person name="Lefebvre P.A."/>
            <person name="Lemaire S.D."/>
            <person name="Lobanov A.V."/>
            <person name="Lohr M."/>
            <person name="Manuell A."/>
            <person name="Meier I."/>
            <person name="Mets L."/>
            <person name="Mittag M."/>
            <person name="Mittelmeier T."/>
            <person name="Moroney J.V."/>
            <person name="Moseley J."/>
            <person name="Napoli C."/>
            <person name="Nedelcu A.M."/>
            <person name="Niyogi K."/>
            <person name="Novoselov S.V."/>
            <person name="Paulsen I.T."/>
            <person name="Pazour G."/>
            <person name="Purton S."/>
            <person name="Ral J.P."/>
            <person name="Riano-Pachon D.M."/>
            <person name="Riekhof W."/>
            <person name="Rymarquis L."/>
            <person name="Schroda M."/>
            <person name="Stern D."/>
            <person name="Umen J."/>
            <person name="Willows R."/>
            <person name="Wilson N."/>
            <person name="Zimmer S.L."/>
            <person name="Allmer J."/>
            <person name="Balk J."/>
            <person name="Bisova K."/>
            <person name="Chen C.J."/>
            <person name="Elias M."/>
            <person name="Gendler K."/>
            <person name="Hauser C."/>
            <person name="Lamb M.R."/>
            <person name="Ledford H."/>
            <person name="Long J.C."/>
            <person name="Minagawa J."/>
            <person name="Page M.D."/>
            <person name="Pan J."/>
            <person name="Pootakham W."/>
            <person name="Roje S."/>
            <person name="Rose A."/>
            <person name="Stahlberg E."/>
            <person name="Terauchi A.M."/>
            <person name="Yang P."/>
            <person name="Ball S."/>
            <person name="Bowler C."/>
            <person name="Dieckmann C.L."/>
            <person name="Gladyshev V.N."/>
            <person name="Green P."/>
            <person name="Jorgensen R."/>
            <person name="Mayfield S."/>
            <person name="Mueller-Roeber B."/>
            <person name="Rajamani S."/>
            <person name="Sayre R.T."/>
            <person name="Brokstein P."/>
            <person name="Dubchak I."/>
            <person name="Goodstein D."/>
            <person name="Hornick L."/>
            <person name="Huang Y.W."/>
            <person name="Jhaveri J."/>
            <person name="Luo Y."/>
            <person name="Martinez D."/>
            <person name="Ngau W.C."/>
            <person name="Otillar B."/>
            <person name="Poliakov A."/>
            <person name="Porter A."/>
            <person name="Szajkowski L."/>
            <person name="Werner G."/>
            <person name="Zhou K."/>
            <person name="Grigoriev I.V."/>
            <person name="Rokhsar D.S."/>
            <person name="Grossman A.R."/>
        </authorList>
    </citation>
    <scope>NUCLEOTIDE SEQUENCE [LARGE SCALE GENOMIC DNA]</scope>
    <source>
        <strain evidence="3">CC-503</strain>
    </source>
</reference>
<dbReference type="ExpressionAtlas" id="A0A2K3CYM6">
    <property type="expression patterns" value="baseline"/>
</dbReference>
<organism evidence="2 3">
    <name type="scientific">Chlamydomonas reinhardtii</name>
    <name type="common">Chlamydomonas smithii</name>
    <dbReference type="NCBI Taxonomy" id="3055"/>
    <lineage>
        <taxon>Eukaryota</taxon>
        <taxon>Viridiplantae</taxon>
        <taxon>Chlorophyta</taxon>
        <taxon>core chlorophytes</taxon>
        <taxon>Chlorophyceae</taxon>
        <taxon>CS clade</taxon>
        <taxon>Chlamydomonadales</taxon>
        <taxon>Chlamydomonadaceae</taxon>
        <taxon>Chlamydomonas</taxon>
    </lineage>
</organism>
<dbReference type="RefSeq" id="XP_042917042.1">
    <property type="nucleotide sequence ID" value="XM_043070369.1"/>
</dbReference>
<dbReference type="KEGG" id="cre:CHLRE_14g630200v5"/>
<dbReference type="EMBL" id="CM008975">
    <property type="protein sequence ID" value="PNW73380.1"/>
    <property type="molecule type" value="Genomic_DNA"/>
</dbReference>
<feature type="compositionally biased region" description="Polar residues" evidence="1">
    <location>
        <begin position="556"/>
        <end position="574"/>
    </location>
</feature>
<dbReference type="Gramene" id="PNW73380">
    <property type="protein sequence ID" value="PNW73380"/>
    <property type="gene ID" value="CHLRE_14g630200v5"/>
</dbReference>
<dbReference type="AlphaFoldDB" id="A0A2K3CYM6"/>
<gene>
    <name evidence="2" type="ORF">CHLRE_14g630200v5</name>
</gene>
<feature type="compositionally biased region" description="Gly residues" evidence="1">
    <location>
        <begin position="472"/>
        <end position="482"/>
    </location>
</feature>
<feature type="region of interest" description="Disordered" evidence="1">
    <location>
        <begin position="548"/>
        <end position="649"/>
    </location>
</feature>
<feature type="compositionally biased region" description="Gly residues" evidence="1">
    <location>
        <begin position="165"/>
        <end position="185"/>
    </location>
</feature>
<dbReference type="OrthoDB" id="541234at2759"/>
<keyword evidence="3" id="KW-1185">Reference proteome</keyword>
<evidence type="ECO:0000313" key="3">
    <source>
        <dbReference type="Proteomes" id="UP000006906"/>
    </source>
</evidence>